<gene>
    <name evidence="7" type="ORF">JG687_00001995</name>
    <name evidence="8" type="ORF">PC110_g8451</name>
    <name evidence="3" type="ORF">PC113_g5829</name>
    <name evidence="4" type="ORF">PC115_g5321</name>
    <name evidence="5" type="ORF">PC117_g6110</name>
    <name evidence="6" type="ORF">PC118_g3987</name>
</gene>
<feature type="coiled-coil region" evidence="1">
    <location>
        <begin position="44"/>
        <end position="149"/>
    </location>
</feature>
<proteinExistence type="predicted"/>
<dbReference type="Proteomes" id="UP000735874">
    <property type="component" value="Unassembled WGS sequence"/>
</dbReference>
<reference evidence="3" key="2">
    <citation type="submission" date="2018-10" db="EMBL/GenBank/DDBJ databases">
        <title>Effector identification in a new, highly contiguous assembly of the strawberry crown rot pathogen Phytophthora cactorum.</title>
        <authorList>
            <person name="Armitage A.D."/>
            <person name="Nellist C.F."/>
            <person name="Bates H."/>
            <person name="Vickerstaff R.J."/>
            <person name="Harrison R.J."/>
        </authorList>
    </citation>
    <scope>NUCLEOTIDE SEQUENCE</scope>
    <source>
        <strain evidence="3">15-7</strain>
        <strain evidence="4">4032</strain>
        <strain evidence="5">4040</strain>
        <strain evidence="6">P415</strain>
    </source>
</reference>
<dbReference type="EMBL" id="RCMK01000113">
    <property type="protein sequence ID" value="KAG2948327.1"/>
    <property type="molecule type" value="Genomic_DNA"/>
</dbReference>
<dbReference type="EMBL" id="RCMG01000115">
    <property type="protein sequence ID" value="KAG2862971.1"/>
    <property type="molecule type" value="Genomic_DNA"/>
</dbReference>
<dbReference type="VEuPathDB" id="FungiDB:PC110_g8451"/>
<dbReference type="EMBL" id="MJFZ01000175">
    <property type="protein sequence ID" value="RAW35247.1"/>
    <property type="molecule type" value="Genomic_DNA"/>
</dbReference>
<dbReference type="Proteomes" id="UP000251314">
    <property type="component" value="Unassembled WGS sequence"/>
</dbReference>
<evidence type="ECO:0000313" key="3">
    <source>
        <dbReference type="EMBL" id="KAG2862971.1"/>
    </source>
</evidence>
<dbReference type="Proteomes" id="UP000736787">
    <property type="component" value="Unassembled WGS sequence"/>
</dbReference>
<keyword evidence="9" id="KW-1185">Reference proteome</keyword>
<evidence type="ECO:0000256" key="1">
    <source>
        <dbReference type="SAM" id="Coils"/>
    </source>
</evidence>
<evidence type="ECO:0000313" key="5">
    <source>
        <dbReference type="EMBL" id="KAG2948327.1"/>
    </source>
</evidence>
<name>A0A329SEI4_9STRA</name>
<protein>
    <submittedName>
        <fullName evidence="8">Uncharacterized protein</fullName>
    </submittedName>
</protein>
<dbReference type="EMBL" id="JAENGZ010000051">
    <property type="protein sequence ID" value="KAG6971476.1"/>
    <property type="molecule type" value="Genomic_DNA"/>
</dbReference>
<accession>A0A329SEI4</accession>
<evidence type="ECO:0000313" key="7">
    <source>
        <dbReference type="EMBL" id="KAG6971476.1"/>
    </source>
</evidence>
<dbReference type="STRING" id="29920.A0A329SEI4"/>
<evidence type="ECO:0000313" key="8">
    <source>
        <dbReference type="EMBL" id="RAW35247.1"/>
    </source>
</evidence>
<keyword evidence="1" id="KW-0175">Coiled coil</keyword>
<sequence>MESGERDKSSSFGSISRPGIQPHDVVAKVAMNRKQKPASAYKFYQKLVQDFDTLQREMESHQDEQKELEAQLERAKAKIRSSKAEDQQAQKLQWEHERHHQLETFVQQRTTIDNLRAQTEELEAQELRLQAEMEVLREKQQEASETEARRIRRLVHERTTLLEDELAKGKLDLDYITHVVSSTHRQVLKQNQREPHESASLSVNNLVHDVQQRRRRDFEVAEENFQARMRSFQLEKDELAKKANELQVTKKRALQILSQNQQVAIKSFFELPLTEEKRASSPSLNFGEILQSLHQSGSQVEQTQTVDSERNSGRRDFADALQQARANLEQGVKRIEEIQKNLQDRKIEAQKLGITAPDMIPTGYDGKWGIESYSPRQYETVYFMRGLVFSWMDVAIAEVNAEPAKELLEFESLRRLQEIFDRSLNRIVIVFAVLLQPL</sequence>
<dbReference type="AlphaFoldDB" id="A0A329SEI4"/>
<feature type="coiled-coil region" evidence="1">
    <location>
        <begin position="222"/>
        <end position="256"/>
    </location>
</feature>
<reference evidence="8 9" key="1">
    <citation type="submission" date="2018-01" db="EMBL/GenBank/DDBJ databases">
        <title>Draft genome of the strawberry crown rot pathogen Phytophthora cactorum.</title>
        <authorList>
            <person name="Armitage A.D."/>
            <person name="Lysoe E."/>
            <person name="Nellist C.F."/>
            <person name="Harrison R.J."/>
            <person name="Brurberg M.B."/>
        </authorList>
    </citation>
    <scope>NUCLEOTIDE SEQUENCE [LARGE SCALE GENOMIC DNA]</scope>
    <source>
        <strain evidence="8 9">10300</strain>
    </source>
</reference>
<evidence type="ECO:0000313" key="9">
    <source>
        <dbReference type="Proteomes" id="UP000251314"/>
    </source>
</evidence>
<feature type="coiled-coil region" evidence="1">
    <location>
        <begin position="318"/>
        <end position="352"/>
    </location>
</feature>
<evidence type="ECO:0000256" key="2">
    <source>
        <dbReference type="SAM" id="MobiDB-lite"/>
    </source>
</evidence>
<dbReference type="Proteomes" id="UP000697107">
    <property type="component" value="Unassembled WGS sequence"/>
</dbReference>
<reference evidence="7" key="3">
    <citation type="submission" date="2021-01" db="EMBL/GenBank/DDBJ databases">
        <title>Phytophthora aleatoria, a newly-described species from Pinus radiata is distinct from Phytophthora cactorum isolates based on comparative genomics.</title>
        <authorList>
            <person name="Mcdougal R."/>
            <person name="Panda P."/>
            <person name="Williams N."/>
            <person name="Studholme D.J."/>
        </authorList>
    </citation>
    <scope>NUCLEOTIDE SEQUENCE</scope>
    <source>
        <strain evidence="7">NZFS 3830</strain>
    </source>
</reference>
<comment type="caution">
    <text evidence="8">The sequence shown here is derived from an EMBL/GenBank/DDBJ whole genome shotgun (WGS) entry which is preliminary data.</text>
</comment>
<dbReference type="OrthoDB" id="199838at2759"/>
<evidence type="ECO:0000313" key="6">
    <source>
        <dbReference type="EMBL" id="KAG2993536.1"/>
    </source>
</evidence>
<dbReference type="Proteomes" id="UP000774804">
    <property type="component" value="Unassembled WGS sequence"/>
</dbReference>
<dbReference type="EMBL" id="RCML01000071">
    <property type="protein sequence ID" value="KAG2993536.1"/>
    <property type="molecule type" value="Genomic_DNA"/>
</dbReference>
<dbReference type="Proteomes" id="UP000688947">
    <property type="component" value="Unassembled WGS sequence"/>
</dbReference>
<organism evidence="8 9">
    <name type="scientific">Phytophthora cactorum</name>
    <dbReference type="NCBI Taxonomy" id="29920"/>
    <lineage>
        <taxon>Eukaryota</taxon>
        <taxon>Sar</taxon>
        <taxon>Stramenopiles</taxon>
        <taxon>Oomycota</taxon>
        <taxon>Peronosporomycetes</taxon>
        <taxon>Peronosporales</taxon>
        <taxon>Peronosporaceae</taxon>
        <taxon>Phytophthora</taxon>
    </lineage>
</organism>
<dbReference type="EMBL" id="RCMI01000110">
    <property type="protein sequence ID" value="KAG2933934.1"/>
    <property type="molecule type" value="Genomic_DNA"/>
</dbReference>
<feature type="region of interest" description="Disordered" evidence="2">
    <location>
        <begin position="1"/>
        <end position="22"/>
    </location>
</feature>
<evidence type="ECO:0000313" key="4">
    <source>
        <dbReference type="EMBL" id="KAG2933934.1"/>
    </source>
</evidence>